<dbReference type="Proteomes" id="UP001374599">
    <property type="component" value="Unassembled WGS sequence"/>
</dbReference>
<comment type="caution">
    <text evidence="1">The sequence shown here is derived from an EMBL/GenBank/DDBJ whole genome shotgun (WGS) entry which is preliminary data.</text>
</comment>
<keyword evidence="2" id="KW-1185">Reference proteome</keyword>
<evidence type="ECO:0000313" key="1">
    <source>
        <dbReference type="EMBL" id="GMQ64432.1"/>
    </source>
</evidence>
<reference evidence="1" key="1">
    <citation type="submission" date="2023-09" db="EMBL/GenBank/DDBJ databases">
        <title>Vallitalea sediminicola and Vallitalea maricola sp. nov., anaerobic bacteria isolated from marine sediment.</title>
        <authorList>
            <person name="Hirano S."/>
            <person name="Maeda A."/>
            <person name="Terahara T."/>
            <person name="Mori K."/>
            <person name="Hamada M."/>
            <person name="Matsumoto R."/>
            <person name="Kobayashi T."/>
        </authorList>
    </citation>
    <scope>NUCLEOTIDE SEQUENCE</scope>
    <source>
        <strain evidence="1">AN17-2</strain>
    </source>
</reference>
<sequence>MKKILIIVGIIIVVAIGGYKICQTNEAKLTVETDDTLINDLLKNNWSEEGLNSLLGDYEQIIYRPTDLVAGGPVMYYQTYSNGGLKVQFTNNEDDNHVYSLIFNSEFKDKIIGEIDMNSSSEDITSILDSPHFVNEDIGLIGYKLERFYIFFIGKENIKEISIYPRTDYDKTIINKAIEAYNKTKVPSDFINVLWKDYDYISGESSLTVYNYDNRGIIVELEDTGTDDNNYVKLKIYGNYIGDIIDDVSLPDNISDIQNMKNELFNQGIEILLDEDSIYNCELERLEDDNKLKDKFDLCGERSPNGDIFLLNLFSMYTGNRIRLYDENQENLLIELLGVDNYGWINDRYFIYCQPYGCDINEDNVNSGIYIFDCINEQQIEVVNMSSTLKSWDNNTIIYAENGEKQIEHKIKYTLDKSGNISLENGN</sequence>
<dbReference type="EMBL" id="BTPU01000070">
    <property type="protein sequence ID" value="GMQ64432.1"/>
    <property type="molecule type" value="Genomic_DNA"/>
</dbReference>
<accession>A0ACB5UP77</accession>
<gene>
    <name evidence="1" type="ORF">AN2V17_36690</name>
</gene>
<name>A0ACB5UP77_9FIRM</name>
<organism evidence="1 2">
    <name type="scientific">Vallitalea maricola</name>
    <dbReference type="NCBI Taxonomy" id="3074433"/>
    <lineage>
        <taxon>Bacteria</taxon>
        <taxon>Bacillati</taxon>
        <taxon>Bacillota</taxon>
        <taxon>Clostridia</taxon>
        <taxon>Lachnospirales</taxon>
        <taxon>Vallitaleaceae</taxon>
        <taxon>Vallitalea</taxon>
    </lineage>
</organism>
<protein>
    <submittedName>
        <fullName evidence="1">Uncharacterized protein</fullName>
    </submittedName>
</protein>
<evidence type="ECO:0000313" key="2">
    <source>
        <dbReference type="Proteomes" id="UP001374599"/>
    </source>
</evidence>
<proteinExistence type="predicted"/>